<evidence type="ECO:0000313" key="8">
    <source>
        <dbReference type="Proteomes" id="UP001305779"/>
    </source>
</evidence>
<comment type="caution">
    <text evidence="7">The sequence shown here is derived from an EMBL/GenBank/DDBJ whole genome shotgun (WGS) entry which is preliminary data.</text>
</comment>
<feature type="domain" description="FAD-binding" evidence="6">
    <location>
        <begin position="19"/>
        <end position="340"/>
    </location>
</feature>
<dbReference type="InterPro" id="IPR002938">
    <property type="entry name" value="FAD-bd"/>
</dbReference>
<reference evidence="7 8" key="1">
    <citation type="journal article" date="2023" name="G3 (Bethesda)">
        <title>A chromosome-level genome assembly of Zasmidium syzygii isolated from banana leaves.</title>
        <authorList>
            <person name="van Westerhoven A.C."/>
            <person name="Mehrabi R."/>
            <person name="Talebi R."/>
            <person name="Steentjes M.B.F."/>
            <person name="Corcolon B."/>
            <person name="Chong P.A."/>
            <person name="Kema G.H.J."/>
            <person name="Seidl M.F."/>
        </authorList>
    </citation>
    <scope>NUCLEOTIDE SEQUENCE [LARGE SCALE GENOMIC DNA]</scope>
    <source>
        <strain evidence="7 8">P124</strain>
    </source>
</reference>
<dbReference type="Pfam" id="PF01494">
    <property type="entry name" value="FAD_binding_3"/>
    <property type="match status" value="1"/>
</dbReference>
<keyword evidence="5" id="KW-0503">Monooxygenase</keyword>
<dbReference type="Proteomes" id="UP001305779">
    <property type="component" value="Unassembled WGS sequence"/>
</dbReference>
<name>A0ABR0ETY6_ZASCE</name>
<gene>
    <name evidence="7" type="ORF">PRZ48_002832</name>
</gene>
<evidence type="ECO:0000256" key="3">
    <source>
        <dbReference type="ARBA" id="ARBA00022827"/>
    </source>
</evidence>
<keyword evidence="8" id="KW-1185">Reference proteome</keyword>
<dbReference type="InterPro" id="IPR036188">
    <property type="entry name" value="FAD/NAD-bd_sf"/>
</dbReference>
<comment type="similarity">
    <text evidence="1">Belongs to the paxM FAD-dependent monooxygenase family.</text>
</comment>
<dbReference type="EMBL" id="JAXOVC010000002">
    <property type="protein sequence ID" value="KAK4504869.1"/>
    <property type="molecule type" value="Genomic_DNA"/>
</dbReference>
<dbReference type="Gene3D" id="3.50.50.60">
    <property type="entry name" value="FAD/NAD(P)-binding domain"/>
    <property type="match status" value="1"/>
</dbReference>
<dbReference type="PANTHER" id="PTHR13789:SF309">
    <property type="entry name" value="PUTATIVE (AFU_ORTHOLOGUE AFUA_6G14510)-RELATED"/>
    <property type="match status" value="1"/>
</dbReference>
<accession>A0ABR0ETY6</accession>
<organism evidence="7 8">
    <name type="scientific">Zasmidium cellare</name>
    <name type="common">Wine cellar mold</name>
    <name type="synonym">Racodium cellare</name>
    <dbReference type="NCBI Taxonomy" id="395010"/>
    <lineage>
        <taxon>Eukaryota</taxon>
        <taxon>Fungi</taxon>
        <taxon>Dikarya</taxon>
        <taxon>Ascomycota</taxon>
        <taxon>Pezizomycotina</taxon>
        <taxon>Dothideomycetes</taxon>
        <taxon>Dothideomycetidae</taxon>
        <taxon>Mycosphaerellales</taxon>
        <taxon>Mycosphaerellaceae</taxon>
        <taxon>Zasmidium</taxon>
    </lineage>
</organism>
<dbReference type="PRINTS" id="PR00420">
    <property type="entry name" value="RNGMNOXGNASE"/>
</dbReference>
<protein>
    <recommendedName>
        <fullName evidence="6">FAD-binding domain-containing protein</fullName>
    </recommendedName>
</protein>
<keyword evidence="3" id="KW-0274">FAD</keyword>
<evidence type="ECO:0000256" key="5">
    <source>
        <dbReference type="ARBA" id="ARBA00023033"/>
    </source>
</evidence>
<keyword evidence="2" id="KW-0285">Flavoprotein</keyword>
<evidence type="ECO:0000256" key="4">
    <source>
        <dbReference type="ARBA" id="ARBA00023002"/>
    </source>
</evidence>
<evidence type="ECO:0000256" key="2">
    <source>
        <dbReference type="ARBA" id="ARBA00022630"/>
    </source>
</evidence>
<dbReference type="InterPro" id="IPR050493">
    <property type="entry name" value="FAD-dep_Monooxygenase_BioMet"/>
</dbReference>
<evidence type="ECO:0000313" key="7">
    <source>
        <dbReference type="EMBL" id="KAK4504869.1"/>
    </source>
</evidence>
<sequence>MPFQASLLPTISQNKEKNMKILILGAGLSGLSAAIAFSHSPSHPHQILVLEARPTPSPTKGGINVRPAATRILNTWGLHSQLARIGEPTTSFINRNLYSGKVANRTILVEATGSVDWGTTRDELVKVLLERARGLGVRVRFGVGVEGVWEEGEKAFVRLSNGEVEEGDMVLAADGIRSRVRPQILSDVVERGCSVDPIVSDITLYGVRIEGHGDMPPLFVEDSEYVVTWIGKDAFCISRYNRTLGHARGLFGIRGQTDQKGLWDEQGDIEFVRRAFRNACPDLRAMLGKATSCDRWRLAELPDLERWTSRGGRIVLLGDSAHGMEPNAAHGFSVSVEDVGVLEYVVNRFDGQEVAARIPEITRQWERIRKPRVERIKAWAKENTAVFVGEPPKDRILRESGEGRRISLKNVKPRMEGHFDSREFLKWTLDYDAVEEVSEKSMLTIRTYLADTVFAGQEDRRKAAEGQPLNTAVDREACEGGCERTIQSILDRVDTYIELLTASKTFAPFSEQRCWA</sequence>
<keyword evidence="4" id="KW-0560">Oxidoreductase</keyword>
<dbReference type="SUPFAM" id="SSF51905">
    <property type="entry name" value="FAD/NAD(P)-binding domain"/>
    <property type="match status" value="1"/>
</dbReference>
<dbReference type="PANTHER" id="PTHR13789">
    <property type="entry name" value="MONOOXYGENASE"/>
    <property type="match status" value="1"/>
</dbReference>
<evidence type="ECO:0000259" key="6">
    <source>
        <dbReference type="Pfam" id="PF01494"/>
    </source>
</evidence>
<evidence type="ECO:0000256" key="1">
    <source>
        <dbReference type="ARBA" id="ARBA00007992"/>
    </source>
</evidence>
<proteinExistence type="inferred from homology"/>